<dbReference type="SUPFAM" id="SSF51735">
    <property type="entry name" value="NAD(P)-binding Rossmann-fold domains"/>
    <property type="match status" value="1"/>
</dbReference>
<dbReference type="InParanoid" id="G4TND8"/>
<sequence length="347" mass="38535">MAFAVLSESFANKWFPGRGLPETIVDLTGRTVIVTGSNVGLGFETAKAFYQMNPARLILAVRSVDKGEAAKKKIVEEGGVTVLEGSRPRVDVWHLDMADFANVKKFAQRCHDELDRIDIFLANAGVQNREWIVTKDSWEVALQTNVISTYLLTLLVTDKLVQTAKLPAPKAGVIFKPHLVIVASDVHYMASLNDRKEANIFQALNREDRFDGAARYQDSKLIEVLLTRFLAKQSKFSLESTGVVMCTVNPGLCYSELGRFMKGPMAIAKAIFFALFARTTEEGAKNFTWACLNNDIPQGAYTSSCRVTTPSNFVLSQEGDQVSEKLWDELVTILNEIAPEKQSAWTL</sequence>
<dbReference type="HOGENOM" id="CLU_010194_44_4_1"/>
<dbReference type="EMBL" id="CAFZ01000186">
    <property type="protein sequence ID" value="CCA72831.1"/>
    <property type="molecule type" value="Genomic_DNA"/>
</dbReference>
<dbReference type="PRINTS" id="PR00081">
    <property type="entry name" value="GDHRDH"/>
</dbReference>
<dbReference type="Pfam" id="PF00106">
    <property type="entry name" value="adh_short"/>
    <property type="match status" value="1"/>
</dbReference>
<gene>
    <name evidence="2" type="ORF">PIIN_06767</name>
</gene>
<dbReference type="OMA" id="WYMALAD"/>
<evidence type="ECO:0000313" key="2">
    <source>
        <dbReference type="EMBL" id="CCA72831.1"/>
    </source>
</evidence>
<dbReference type="OrthoDB" id="542013at2759"/>
<accession>G4TND8</accession>
<organism evidence="2 3">
    <name type="scientific">Serendipita indica (strain DSM 11827)</name>
    <name type="common">Root endophyte fungus</name>
    <name type="synonym">Piriformospora indica</name>
    <dbReference type="NCBI Taxonomy" id="1109443"/>
    <lineage>
        <taxon>Eukaryota</taxon>
        <taxon>Fungi</taxon>
        <taxon>Dikarya</taxon>
        <taxon>Basidiomycota</taxon>
        <taxon>Agaricomycotina</taxon>
        <taxon>Agaricomycetes</taxon>
        <taxon>Sebacinales</taxon>
        <taxon>Serendipitaceae</taxon>
        <taxon>Serendipita</taxon>
    </lineage>
</organism>
<evidence type="ECO:0000313" key="3">
    <source>
        <dbReference type="Proteomes" id="UP000007148"/>
    </source>
</evidence>
<dbReference type="Proteomes" id="UP000007148">
    <property type="component" value="Unassembled WGS sequence"/>
</dbReference>
<dbReference type="InterPro" id="IPR002347">
    <property type="entry name" value="SDR_fam"/>
</dbReference>
<keyword evidence="3" id="KW-1185">Reference proteome</keyword>
<dbReference type="PANTHER" id="PTHR43157">
    <property type="entry name" value="PHOSPHATIDYLINOSITOL-GLYCAN BIOSYNTHESIS CLASS F PROTEIN-RELATED"/>
    <property type="match status" value="1"/>
</dbReference>
<comment type="caution">
    <text evidence="2">The sequence shown here is derived from an EMBL/GenBank/DDBJ whole genome shotgun (WGS) entry which is preliminary data.</text>
</comment>
<protein>
    <submittedName>
        <fullName evidence="2">Related to short-chain dehydrogenase/reductase family protein, putative-Penicillium marneffei</fullName>
    </submittedName>
</protein>
<dbReference type="STRING" id="1109443.G4TND8"/>
<dbReference type="InterPro" id="IPR036291">
    <property type="entry name" value="NAD(P)-bd_dom_sf"/>
</dbReference>
<dbReference type="AlphaFoldDB" id="G4TND8"/>
<name>G4TND8_SERID</name>
<keyword evidence="1" id="KW-0560">Oxidoreductase</keyword>
<dbReference type="eggNOG" id="KOG1208">
    <property type="taxonomic scope" value="Eukaryota"/>
</dbReference>
<dbReference type="GO" id="GO:0016491">
    <property type="term" value="F:oxidoreductase activity"/>
    <property type="evidence" value="ECO:0007669"/>
    <property type="project" value="UniProtKB-KW"/>
</dbReference>
<dbReference type="Gene3D" id="3.40.50.720">
    <property type="entry name" value="NAD(P)-binding Rossmann-like Domain"/>
    <property type="match status" value="1"/>
</dbReference>
<dbReference type="PANTHER" id="PTHR43157:SF31">
    <property type="entry name" value="PHOSPHATIDYLINOSITOL-GLYCAN BIOSYNTHESIS CLASS F PROTEIN"/>
    <property type="match status" value="1"/>
</dbReference>
<reference evidence="2 3" key="1">
    <citation type="journal article" date="2011" name="PLoS Pathog.">
        <title>Endophytic Life Strategies Decoded by Genome and Transcriptome Analyses of the Mutualistic Root Symbiont Piriformospora indica.</title>
        <authorList>
            <person name="Zuccaro A."/>
            <person name="Lahrmann U."/>
            <person name="Guldener U."/>
            <person name="Langen G."/>
            <person name="Pfiffi S."/>
            <person name="Biedenkopf D."/>
            <person name="Wong P."/>
            <person name="Samans B."/>
            <person name="Grimm C."/>
            <person name="Basiewicz M."/>
            <person name="Murat C."/>
            <person name="Martin F."/>
            <person name="Kogel K.H."/>
        </authorList>
    </citation>
    <scope>NUCLEOTIDE SEQUENCE [LARGE SCALE GENOMIC DNA]</scope>
    <source>
        <strain evidence="2 3">DSM 11827</strain>
    </source>
</reference>
<evidence type="ECO:0000256" key="1">
    <source>
        <dbReference type="ARBA" id="ARBA00023002"/>
    </source>
</evidence>
<proteinExistence type="predicted"/>